<feature type="compositionally biased region" description="Basic and acidic residues" evidence="1">
    <location>
        <begin position="194"/>
        <end position="205"/>
    </location>
</feature>
<sequence length="273" mass="29222">EAHQAHDGGCRDDRDAHRVRGLDAAGSPDGAAVLAADQRAAPDRPGPRDQPVHQCTRRLPGPSLRPHRHRGLALLRGGQQGSERLRAAGWVHLPEPRPHRARQQDGPGGRRARARDRARGGAPLGGADAADAEGEHRRRARVRAHARVPEPGGGCRDQRRGRRDLRPLQPPGRGGGRPGRRAHHHPGGHQPARHPRDVRDPDERAAGPPGRRRGLVPHAPARGGPHRGHLRADQPDRPGDPPRARVRLAELQAVPGADRGAPALADAASAGEL</sequence>
<proteinExistence type="predicted"/>
<protein>
    <submittedName>
        <fullName evidence="2">Uncharacterized protein</fullName>
    </submittedName>
</protein>
<organism evidence="2">
    <name type="scientific">uncultured Gemmatimonadaceae bacterium</name>
    <dbReference type="NCBI Taxonomy" id="246130"/>
    <lineage>
        <taxon>Bacteria</taxon>
        <taxon>Pseudomonadati</taxon>
        <taxon>Gemmatimonadota</taxon>
        <taxon>Gemmatimonadia</taxon>
        <taxon>Gemmatimonadales</taxon>
        <taxon>Gemmatimonadaceae</taxon>
        <taxon>environmental samples</taxon>
    </lineage>
</organism>
<feature type="non-terminal residue" evidence="2">
    <location>
        <position position="1"/>
    </location>
</feature>
<feature type="region of interest" description="Disordered" evidence="1">
    <location>
        <begin position="1"/>
        <end position="273"/>
    </location>
</feature>
<feature type="compositionally biased region" description="Basic residues" evidence="1">
    <location>
        <begin position="137"/>
        <end position="146"/>
    </location>
</feature>
<feature type="compositionally biased region" description="Basic residues" evidence="1">
    <location>
        <begin position="178"/>
        <end position="193"/>
    </location>
</feature>
<evidence type="ECO:0000313" key="2">
    <source>
        <dbReference type="EMBL" id="CAA9341940.1"/>
    </source>
</evidence>
<accession>A0A6J4LUF5</accession>
<feature type="compositionally biased region" description="Basic and acidic residues" evidence="1">
    <location>
        <begin position="1"/>
        <end position="21"/>
    </location>
</feature>
<reference evidence="2" key="1">
    <citation type="submission" date="2020-02" db="EMBL/GenBank/DDBJ databases">
        <authorList>
            <person name="Meier V. D."/>
        </authorList>
    </citation>
    <scope>NUCLEOTIDE SEQUENCE</scope>
    <source>
        <strain evidence="2">AVDCRST_MAG40</strain>
    </source>
</reference>
<feature type="non-terminal residue" evidence="2">
    <location>
        <position position="273"/>
    </location>
</feature>
<dbReference type="EMBL" id="CADCTX010000700">
    <property type="protein sequence ID" value="CAA9341940.1"/>
    <property type="molecule type" value="Genomic_DNA"/>
</dbReference>
<gene>
    <name evidence="2" type="ORF">AVDCRST_MAG40-2439</name>
</gene>
<dbReference type="AlphaFoldDB" id="A0A6J4LUF5"/>
<evidence type="ECO:0000256" key="1">
    <source>
        <dbReference type="SAM" id="MobiDB-lite"/>
    </source>
</evidence>
<feature type="compositionally biased region" description="Basic and acidic residues" evidence="1">
    <location>
        <begin position="40"/>
        <end position="51"/>
    </location>
</feature>
<feature type="compositionally biased region" description="Low complexity" evidence="1">
    <location>
        <begin position="255"/>
        <end position="273"/>
    </location>
</feature>
<feature type="compositionally biased region" description="Basic and acidic residues" evidence="1">
    <location>
        <begin position="230"/>
        <end position="243"/>
    </location>
</feature>
<name>A0A6J4LUF5_9BACT</name>